<evidence type="ECO:0000256" key="2">
    <source>
        <dbReference type="SAM" id="SignalP"/>
    </source>
</evidence>
<feature type="signal peptide" evidence="2">
    <location>
        <begin position="1"/>
        <end position="22"/>
    </location>
</feature>
<evidence type="ECO:0000313" key="3">
    <source>
        <dbReference type="EMBL" id="GFE53746.1"/>
    </source>
</evidence>
<feature type="compositionally biased region" description="Acidic residues" evidence="1">
    <location>
        <begin position="289"/>
        <end position="319"/>
    </location>
</feature>
<evidence type="ECO:0000313" key="4">
    <source>
        <dbReference type="Proteomes" id="UP001057455"/>
    </source>
</evidence>
<feature type="region of interest" description="Disordered" evidence="1">
    <location>
        <begin position="280"/>
        <end position="327"/>
    </location>
</feature>
<dbReference type="OrthoDB" id="364290at2759"/>
<evidence type="ECO:0000256" key="1">
    <source>
        <dbReference type="SAM" id="MobiDB-lite"/>
    </source>
</evidence>
<name>A0A9W5T9V7_BABOV</name>
<feature type="chain" id="PRO_5040728182" evidence="2">
    <location>
        <begin position="23"/>
        <end position="327"/>
    </location>
</feature>
<keyword evidence="2" id="KW-0732">Signal</keyword>
<reference evidence="3" key="1">
    <citation type="submission" date="2019-12" db="EMBL/GenBank/DDBJ databases">
        <title>Genome sequence of Babesia ovis.</title>
        <authorList>
            <person name="Yamagishi J."/>
            <person name="Sevinc F."/>
            <person name="Xuan X."/>
        </authorList>
    </citation>
    <scope>NUCLEOTIDE SEQUENCE</scope>
    <source>
        <strain evidence="3">Selcuk</strain>
    </source>
</reference>
<dbReference type="EMBL" id="BLIY01000007">
    <property type="protein sequence ID" value="GFE53746.1"/>
    <property type="molecule type" value="Genomic_DNA"/>
</dbReference>
<sequence>MVALSLRYVLFVALFGYAKVQATAEEINEDERYALFEERVEEHPIQIHGDSEAMSLDLLMPVNQHLITKKMTGCFYSQPVHYMPVAPNKLTSVFWADQPIFEVYPQPEEPTIDEVIVRRNCYDAVVTIKVGDKVYHFSGNDDGFYEVDEEGYNTAVEELEQKSIIDIDDLHPSECLTVEKDGVFDIEWYNIHPATCYFADRFKANGHLLWKPEACPERIGGASVIVNGDEKLVALAVNNGSERKRVFFKGLNDAYQQIDEAELKELYELVKKKEEEEFAKLEAAQKAEEEAEEEVEELEEEEEIEEEEEEETTEEETETKEESETQE</sequence>
<keyword evidence="4" id="KW-1185">Reference proteome</keyword>
<dbReference type="AlphaFoldDB" id="A0A9W5T9V7"/>
<comment type="caution">
    <text evidence="3">The sequence shown here is derived from an EMBL/GenBank/DDBJ whole genome shotgun (WGS) entry which is preliminary data.</text>
</comment>
<organism evidence="3 4">
    <name type="scientific">Babesia ovis</name>
    <dbReference type="NCBI Taxonomy" id="5869"/>
    <lineage>
        <taxon>Eukaryota</taxon>
        <taxon>Sar</taxon>
        <taxon>Alveolata</taxon>
        <taxon>Apicomplexa</taxon>
        <taxon>Aconoidasida</taxon>
        <taxon>Piroplasmida</taxon>
        <taxon>Babesiidae</taxon>
        <taxon>Babesia</taxon>
    </lineage>
</organism>
<dbReference type="Proteomes" id="UP001057455">
    <property type="component" value="Unassembled WGS sequence"/>
</dbReference>
<accession>A0A9W5T9V7</accession>
<proteinExistence type="predicted"/>
<gene>
    <name evidence="3" type="ORF">BaOVIS_011500</name>
</gene>
<protein>
    <submittedName>
        <fullName evidence="3">Spherical body protein, putative</fullName>
    </submittedName>
</protein>